<dbReference type="HOGENOM" id="CLU_042529_12_0_14"/>
<evidence type="ECO:0000313" key="7">
    <source>
        <dbReference type="Proteomes" id="UP000013963"/>
    </source>
</evidence>
<dbReference type="InterPro" id="IPR013740">
    <property type="entry name" value="Redoxin"/>
</dbReference>
<dbReference type="Proteomes" id="UP000013963">
    <property type="component" value="Chromosome"/>
</dbReference>
<keyword evidence="3" id="KW-1015">Disulfide bond</keyword>
<reference evidence="6 7" key="1">
    <citation type="journal article" date="2013" name="Genome Biol. Evol.">
        <title>Complete genomes of two dipteran-associated spiroplasmas provided insights into the origin, dynamics, and impacts of viral invasion in spiroplasma.</title>
        <authorList>
            <person name="Ku C."/>
            <person name="Lo W.S."/>
            <person name="Chen L.L."/>
            <person name="Kuo C.H."/>
        </authorList>
    </citation>
    <scope>NUCLEOTIDE SEQUENCE [LARGE SCALE GENOMIC DNA]</scope>
    <source>
        <strain evidence="6">EA-1</strain>
    </source>
</reference>
<gene>
    <name evidence="6" type="primary">tpx1</name>
    <name evidence="6" type="ORF">SSYRP_v1c05220</name>
</gene>
<dbReference type="Gene3D" id="3.40.30.10">
    <property type="entry name" value="Glutaredoxin"/>
    <property type="match status" value="1"/>
</dbReference>
<dbReference type="InterPro" id="IPR036249">
    <property type="entry name" value="Thioredoxin-like_sf"/>
</dbReference>
<evidence type="ECO:0000256" key="2">
    <source>
        <dbReference type="ARBA" id="ARBA00022862"/>
    </source>
</evidence>
<dbReference type="STRING" id="1276229.SSYRP_v1c05220"/>
<keyword evidence="1 6" id="KW-0560">Oxidoreductase</keyword>
<dbReference type="Pfam" id="PF08534">
    <property type="entry name" value="Redoxin"/>
    <property type="match status" value="1"/>
</dbReference>
<proteinExistence type="predicted"/>
<keyword evidence="2" id="KW-0049">Antioxidant</keyword>
<dbReference type="AlphaFoldDB" id="R4U3W1"/>
<accession>R4U3W1</accession>
<name>R4U3W1_9MOLU</name>
<evidence type="ECO:0000259" key="5">
    <source>
        <dbReference type="Pfam" id="PF08534"/>
    </source>
</evidence>
<evidence type="ECO:0000313" key="6">
    <source>
        <dbReference type="EMBL" id="AGM26112.1"/>
    </source>
</evidence>
<dbReference type="OrthoDB" id="9781543at2"/>
<dbReference type="PANTHER" id="PTHR43110:SF1">
    <property type="entry name" value="THIOL PEROXIDASE"/>
    <property type="match status" value="1"/>
</dbReference>
<dbReference type="InterPro" id="IPR050455">
    <property type="entry name" value="Tpx_Peroxidase_subfamily"/>
</dbReference>
<dbReference type="PANTHER" id="PTHR43110">
    <property type="entry name" value="THIOL PEROXIDASE"/>
    <property type="match status" value="1"/>
</dbReference>
<keyword evidence="1 6" id="KW-0575">Peroxidase</keyword>
<keyword evidence="4" id="KW-0676">Redox-active center</keyword>
<dbReference type="KEGG" id="ssyr:SSYRP_v1c05220"/>
<evidence type="ECO:0000256" key="3">
    <source>
        <dbReference type="ARBA" id="ARBA00023157"/>
    </source>
</evidence>
<evidence type="ECO:0000256" key="1">
    <source>
        <dbReference type="ARBA" id="ARBA00022559"/>
    </source>
</evidence>
<feature type="domain" description="Redoxin" evidence="5">
    <location>
        <begin position="21"/>
        <end position="159"/>
    </location>
</feature>
<dbReference type="RefSeq" id="WP_016340758.1">
    <property type="nucleotide sequence ID" value="NC_021284.1"/>
</dbReference>
<sequence>MAKGTLLGNVFEKISNNHIKVGDKLSFIAEKTDLEDFDLNSLENKYKVISTIPSIDTSVCLLQTTQFNKTILEKYPDIQLITISRDLPFALNRACESFLHPQHLLLSDANYRDFGNKTKLYFDFINLLIRTVLVLDRENKVIYLQIVSPVTSEPNYQEVYDFLATIN</sequence>
<dbReference type="eggNOG" id="COG2077">
    <property type="taxonomic scope" value="Bacteria"/>
</dbReference>
<organism evidence="6 7">
    <name type="scientific">Spiroplasma syrphidicola EA-1</name>
    <dbReference type="NCBI Taxonomy" id="1276229"/>
    <lineage>
        <taxon>Bacteria</taxon>
        <taxon>Bacillati</taxon>
        <taxon>Mycoplasmatota</taxon>
        <taxon>Mollicutes</taxon>
        <taxon>Entomoplasmatales</taxon>
        <taxon>Spiroplasmataceae</taxon>
        <taxon>Spiroplasma</taxon>
    </lineage>
</organism>
<dbReference type="PATRIC" id="fig|1276229.3.peg.517"/>
<dbReference type="GO" id="GO:0004601">
    <property type="term" value="F:peroxidase activity"/>
    <property type="evidence" value="ECO:0007669"/>
    <property type="project" value="UniProtKB-KW"/>
</dbReference>
<dbReference type="EMBL" id="CP005078">
    <property type="protein sequence ID" value="AGM26112.1"/>
    <property type="molecule type" value="Genomic_DNA"/>
</dbReference>
<evidence type="ECO:0000256" key="4">
    <source>
        <dbReference type="ARBA" id="ARBA00023284"/>
    </source>
</evidence>
<protein>
    <submittedName>
        <fullName evidence="6">Thiol peroxidase</fullName>
    </submittedName>
</protein>
<keyword evidence="7" id="KW-1185">Reference proteome</keyword>
<dbReference type="SUPFAM" id="SSF52833">
    <property type="entry name" value="Thioredoxin-like"/>
    <property type="match status" value="1"/>
</dbReference>